<feature type="compositionally biased region" description="Polar residues" evidence="1">
    <location>
        <begin position="72"/>
        <end position="87"/>
    </location>
</feature>
<feature type="region of interest" description="Disordered" evidence="1">
    <location>
        <begin position="158"/>
        <end position="179"/>
    </location>
</feature>
<name>A0A166W5S1_9AGAM</name>
<feature type="region of interest" description="Disordered" evidence="1">
    <location>
        <begin position="202"/>
        <end position="403"/>
    </location>
</feature>
<sequence>MDQNEYDRSKDIILDLLGWGVEPEYLAGTGLSREVIFYVFTELRLRLPQNLDITGLTPYYPAPPNSEIAPPITTSQPRPLTSSLSNTMPPPAVPPRHDAPRVTHPSLPQKPPGHAPTQLDVPVTVPVVEQERPQATAEANLHDIEQQRKQELIARKAVQASRRNKPPLSATASLDQPPSMTDDVLMANVVPTESVDDFLKSIGPMTEMDNDRLPSYSRDTVPYERDHESPEAMEVDDIPGFGDFSSTSSRVDTPPRSASSTGPADADINRSMTGDISSGSDRQHDENVRRGTKRPVASDFVDFEPGPQRSTHASSNGGAQPPSLRRKTTGSFASVSGMRRCVIDLSDSEDDGEGDAHHGESLRGSRQYSPVPTRASIPSGGNGSWNQQQHRSNGHRNQSPAELYAKEEEIKQMKELIAQREQSRLKKLATVRPIALHFQLHL</sequence>
<keyword evidence="3" id="KW-1185">Reference proteome</keyword>
<feature type="compositionally biased region" description="Polar residues" evidence="1">
    <location>
        <begin position="384"/>
        <end position="400"/>
    </location>
</feature>
<accession>A0A166W5S1</accession>
<dbReference type="Proteomes" id="UP000076532">
    <property type="component" value="Unassembled WGS sequence"/>
</dbReference>
<dbReference type="EMBL" id="KV417482">
    <property type="protein sequence ID" value="KZP33405.1"/>
    <property type="molecule type" value="Genomic_DNA"/>
</dbReference>
<reference evidence="2 3" key="1">
    <citation type="journal article" date="2016" name="Mol. Biol. Evol.">
        <title>Comparative Genomics of Early-Diverging Mushroom-Forming Fungi Provides Insights into the Origins of Lignocellulose Decay Capabilities.</title>
        <authorList>
            <person name="Nagy L.G."/>
            <person name="Riley R."/>
            <person name="Tritt A."/>
            <person name="Adam C."/>
            <person name="Daum C."/>
            <person name="Floudas D."/>
            <person name="Sun H."/>
            <person name="Yadav J.S."/>
            <person name="Pangilinan J."/>
            <person name="Larsson K.H."/>
            <person name="Matsuura K."/>
            <person name="Barry K."/>
            <person name="Labutti K."/>
            <person name="Kuo R."/>
            <person name="Ohm R.A."/>
            <person name="Bhattacharya S.S."/>
            <person name="Shirouzu T."/>
            <person name="Yoshinaga Y."/>
            <person name="Martin F.M."/>
            <person name="Grigoriev I.V."/>
            <person name="Hibbett D.S."/>
        </authorList>
    </citation>
    <scope>NUCLEOTIDE SEQUENCE [LARGE SCALE GENOMIC DNA]</scope>
    <source>
        <strain evidence="2 3">CBS 109695</strain>
    </source>
</reference>
<feature type="compositionally biased region" description="Polar residues" evidence="1">
    <location>
        <begin position="170"/>
        <end position="179"/>
    </location>
</feature>
<feature type="compositionally biased region" description="Basic and acidic residues" evidence="1">
    <location>
        <begin position="354"/>
        <end position="363"/>
    </location>
</feature>
<proteinExistence type="predicted"/>
<feature type="compositionally biased region" description="Polar residues" evidence="1">
    <location>
        <begin position="270"/>
        <end position="280"/>
    </location>
</feature>
<evidence type="ECO:0000256" key="1">
    <source>
        <dbReference type="SAM" id="MobiDB-lite"/>
    </source>
</evidence>
<feature type="compositionally biased region" description="Polar residues" evidence="1">
    <location>
        <begin position="244"/>
        <end position="262"/>
    </location>
</feature>
<feature type="compositionally biased region" description="Basic and acidic residues" evidence="1">
    <location>
        <begin position="221"/>
        <end position="230"/>
    </location>
</feature>
<feature type="compositionally biased region" description="Polar residues" evidence="1">
    <location>
        <begin position="308"/>
        <end position="318"/>
    </location>
</feature>
<gene>
    <name evidence="2" type="ORF">FIBSPDRAFT_306125</name>
</gene>
<evidence type="ECO:0000313" key="3">
    <source>
        <dbReference type="Proteomes" id="UP000076532"/>
    </source>
</evidence>
<dbReference type="OrthoDB" id="3270652at2759"/>
<organism evidence="2 3">
    <name type="scientific">Athelia psychrophila</name>
    <dbReference type="NCBI Taxonomy" id="1759441"/>
    <lineage>
        <taxon>Eukaryota</taxon>
        <taxon>Fungi</taxon>
        <taxon>Dikarya</taxon>
        <taxon>Basidiomycota</taxon>
        <taxon>Agaricomycotina</taxon>
        <taxon>Agaricomycetes</taxon>
        <taxon>Agaricomycetidae</taxon>
        <taxon>Atheliales</taxon>
        <taxon>Atheliaceae</taxon>
        <taxon>Athelia</taxon>
    </lineage>
</organism>
<protein>
    <submittedName>
        <fullName evidence="2">Uncharacterized protein</fullName>
    </submittedName>
</protein>
<evidence type="ECO:0000313" key="2">
    <source>
        <dbReference type="EMBL" id="KZP33405.1"/>
    </source>
</evidence>
<feature type="region of interest" description="Disordered" evidence="1">
    <location>
        <begin position="64"/>
        <end position="119"/>
    </location>
</feature>
<dbReference type="AlphaFoldDB" id="A0A166W5S1"/>